<evidence type="ECO:0000313" key="3">
    <source>
        <dbReference type="Proteomes" id="UP000766698"/>
    </source>
</evidence>
<organism evidence="2 3">
    <name type="scientific">Streptomyces durbertensis</name>
    <dbReference type="NCBI Taxonomy" id="2448886"/>
    <lineage>
        <taxon>Bacteria</taxon>
        <taxon>Bacillati</taxon>
        <taxon>Actinomycetota</taxon>
        <taxon>Actinomycetes</taxon>
        <taxon>Kitasatosporales</taxon>
        <taxon>Streptomycetaceae</taxon>
        <taxon>Streptomyces</taxon>
    </lineage>
</organism>
<comment type="caution">
    <text evidence="2">The sequence shown here is derived from an EMBL/GenBank/DDBJ whole genome shotgun (WGS) entry which is preliminary data.</text>
</comment>
<sequence>MSETYAFRRFALAADGEPDAEPVTYAVQCAVCDAWGPVAEVDKEAVGELGAVERERAARAAAAWVRQHRFAQREHLTYRLVETRPYRLVPGAWQ</sequence>
<evidence type="ECO:0000259" key="1">
    <source>
        <dbReference type="Pfam" id="PF25232"/>
    </source>
</evidence>
<dbReference type="EMBL" id="WMLF01000774">
    <property type="protein sequence ID" value="MBB1247108.1"/>
    <property type="molecule type" value="Genomic_DNA"/>
</dbReference>
<dbReference type="RefSeq" id="WP_182858305.1">
    <property type="nucleotide sequence ID" value="NZ_WMLF01000774.1"/>
</dbReference>
<evidence type="ECO:0000313" key="2">
    <source>
        <dbReference type="EMBL" id="MBB1247108.1"/>
    </source>
</evidence>
<proteinExistence type="predicted"/>
<keyword evidence="3" id="KW-1185">Reference proteome</keyword>
<reference evidence="3" key="1">
    <citation type="journal article" date="2020" name="Syst. Appl. Microbiol.">
        <title>Streptomyces alkaliterrae sp. nov., isolated from an alkaline soil, and emended descriptions of Streptomyces alkaliphilus, Streptomyces calidiresistens and Streptomyces durbertensis.</title>
        <authorList>
            <person name="Swiecimska M."/>
            <person name="Golinska P."/>
            <person name="Nouioui I."/>
            <person name="Wypij M."/>
            <person name="Rai M."/>
            <person name="Sangal V."/>
            <person name="Goodfellow M."/>
        </authorList>
    </citation>
    <scope>NUCLEOTIDE SEQUENCE [LARGE SCALE GENOMIC DNA]</scope>
    <source>
        <strain evidence="3">DSM 104538</strain>
    </source>
</reference>
<dbReference type="Pfam" id="PF25232">
    <property type="entry name" value="DUF7848"/>
    <property type="match status" value="1"/>
</dbReference>
<feature type="domain" description="DUF7848" evidence="1">
    <location>
        <begin position="2"/>
        <end position="93"/>
    </location>
</feature>
<dbReference type="InterPro" id="IPR057170">
    <property type="entry name" value="DUF7848"/>
</dbReference>
<dbReference type="Proteomes" id="UP000766698">
    <property type="component" value="Unassembled WGS sequence"/>
</dbReference>
<gene>
    <name evidence="2" type="ORF">GL263_26695</name>
</gene>
<name>A0ABR6EPQ4_9ACTN</name>
<accession>A0ABR6EPQ4</accession>
<protein>
    <recommendedName>
        <fullName evidence="1">DUF7848 domain-containing protein</fullName>
    </recommendedName>
</protein>